<accession>A0ABT6P287</accession>
<sequence>MLPKVIALFTATLLAGCAAAVPQAPVASPTHTEEGAAIAPKTPAPATLLVASGGAAEPGPASDAPRENASWIGAAPASDFILRSQRETLLGVWVDVPTGAKIARAKSALALVIDTSGSMSGAKIEHARAAAHRMVDSLPDGDIVSIQAFSDAAEDRIAPFSLDPGTRRTMHAVIDHLSAAGGTNLFDGLRLAELRVASAPASHPVRRVVAISDGVATVGPTSPELLGAIAETGAERGIQVTALGVGLDYDERTLNTLAVRSSGRMHHLASPEDMTNVLAEETRLVAATRATDAVVEIVPAPGVTILSVAGARATPVAGGGMRVPLGAMFGGQHREMAVRVRVEDASVTGARPLASVRLHFRDPAEQGLPRVQEVVARFDLTDDPAVVARTEHARARTIAAVHEAAEISIAAAQDVNAGRFEDASKALAQAEQRLQAVAATVRDEKEKQRVLAAARNVSAARKSSDSAAAAPAPPAPAARRARALEINAAAMHDAGY</sequence>
<dbReference type="PANTHER" id="PTHR10579">
    <property type="entry name" value="CALCIUM-ACTIVATED CHLORIDE CHANNEL REGULATOR"/>
    <property type="match status" value="1"/>
</dbReference>
<dbReference type="Gene3D" id="3.40.50.410">
    <property type="entry name" value="von Willebrand factor, type A domain"/>
    <property type="match status" value="1"/>
</dbReference>
<proteinExistence type="predicted"/>
<evidence type="ECO:0000313" key="4">
    <source>
        <dbReference type="EMBL" id="MDI1434721.1"/>
    </source>
</evidence>
<name>A0ABT6P287_9BACT</name>
<feature type="domain" description="VWFA" evidence="3">
    <location>
        <begin position="108"/>
        <end position="288"/>
    </location>
</feature>
<keyword evidence="2" id="KW-0732">Signal</keyword>
<organism evidence="4 5">
    <name type="scientific">Polyangium sorediatum</name>
    <dbReference type="NCBI Taxonomy" id="889274"/>
    <lineage>
        <taxon>Bacteria</taxon>
        <taxon>Pseudomonadati</taxon>
        <taxon>Myxococcota</taxon>
        <taxon>Polyangia</taxon>
        <taxon>Polyangiales</taxon>
        <taxon>Polyangiaceae</taxon>
        <taxon>Polyangium</taxon>
    </lineage>
</organism>
<dbReference type="InterPro" id="IPR002035">
    <property type="entry name" value="VWF_A"/>
</dbReference>
<evidence type="ECO:0000313" key="5">
    <source>
        <dbReference type="Proteomes" id="UP001160301"/>
    </source>
</evidence>
<dbReference type="SUPFAM" id="SSF53300">
    <property type="entry name" value="vWA-like"/>
    <property type="match status" value="1"/>
</dbReference>
<dbReference type="InterPro" id="IPR051266">
    <property type="entry name" value="CLCR"/>
</dbReference>
<dbReference type="InterPro" id="IPR036465">
    <property type="entry name" value="vWFA_dom_sf"/>
</dbReference>
<keyword evidence="5" id="KW-1185">Reference proteome</keyword>
<evidence type="ECO:0000256" key="2">
    <source>
        <dbReference type="SAM" id="SignalP"/>
    </source>
</evidence>
<dbReference type="RefSeq" id="WP_284721303.1">
    <property type="nucleotide sequence ID" value="NZ_JARZHI010000046.1"/>
</dbReference>
<dbReference type="Pfam" id="PF00092">
    <property type="entry name" value="VWA"/>
    <property type="match status" value="1"/>
</dbReference>
<reference evidence="4 5" key="1">
    <citation type="submission" date="2023-04" db="EMBL/GenBank/DDBJ databases">
        <title>The genome sequence of Polyangium sorediatum DSM14670.</title>
        <authorList>
            <person name="Zhang X."/>
        </authorList>
    </citation>
    <scope>NUCLEOTIDE SEQUENCE [LARGE SCALE GENOMIC DNA]</scope>
    <source>
        <strain evidence="4 5">DSM 14670</strain>
    </source>
</reference>
<protein>
    <submittedName>
        <fullName evidence="4">VWA domain-containing protein</fullName>
    </submittedName>
</protein>
<dbReference type="SMART" id="SM00327">
    <property type="entry name" value="VWA"/>
    <property type="match status" value="1"/>
</dbReference>
<dbReference type="Proteomes" id="UP001160301">
    <property type="component" value="Unassembled WGS sequence"/>
</dbReference>
<feature type="signal peptide" evidence="2">
    <location>
        <begin position="1"/>
        <end position="20"/>
    </location>
</feature>
<gene>
    <name evidence="4" type="ORF">QHF89_34790</name>
</gene>
<evidence type="ECO:0000259" key="3">
    <source>
        <dbReference type="PROSITE" id="PS50234"/>
    </source>
</evidence>
<dbReference type="EMBL" id="JARZHI010000046">
    <property type="protein sequence ID" value="MDI1434721.1"/>
    <property type="molecule type" value="Genomic_DNA"/>
</dbReference>
<evidence type="ECO:0000256" key="1">
    <source>
        <dbReference type="SAM" id="Coils"/>
    </source>
</evidence>
<dbReference type="PROSITE" id="PS50234">
    <property type="entry name" value="VWFA"/>
    <property type="match status" value="1"/>
</dbReference>
<dbReference type="PANTHER" id="PTHR10579:SF43">
    <property type="entry name" value="ZINC FINGER (C3HC4-TYPE RING FINGER) FAMILY PROTEIN"/>
    <property type="match status" value="1"/>
</dbReference>
<dbReference type="PROSITE" id="PS51257">
    <property type="entry name" value="PROKAR_LIPOPROTEIN"/>
    <property type="match status" value="1"/>
</dbReference>
<feature type="chain" id="PRO_5045683168" evidence="2">
    <location>
        <begin position="21"/>
        <end position="496"/>
    </location>
</feature>
<comment type="caution">
    <text evidence="4">The sequence shown here is derived from an EMBL/GenBank/DDBJ whole genome shotgun (WGS) entry which is preliminary data.</text>
</comment>
<keyword evidence="1" id="KW-0175">Coiled coil</keyword>
<feature type="coiled-coil region" evidence="1">
    <location>
        <begin position="420"/>
        <end position="447"/>
    </location>
</feature>